<keyword evidence="15" id="KW-1185">Reference proteome</keyword>
<proteinExistence type="inferred from homology"/>
<evidence type="ECO:0000256" key="3">
    <source>
        <dbReference type="ARBA" id="ARBA00022490"/>
    </source>
</evidence>
<dbReference type="CDD" id="cd01439">
    <property type="entry name" value="TCCD_inducible_PARP_like"/>
    <property type="match status" value="1"/>
</dbReference>
<dbReference type="GO" id="GO:0005737">
    <property type="term" value="C:cytoplasm"/>
    <property type="evidence" value="ECO:0007669"/>
    <property type="project" value="UniProtKB-SubCell"/>
</dbReference>
<dbReference type="InterPro" id="IPR004170">
    <property type="entry name" value="WWE_dom"/>
</dbReference>
<dbReference type="InterPro" id="IPR051712">
    <property type="entry name" value="ARTD-AVP"/>
</dbReference>
<reference evidence="16" key="2">
    <citation type="submission" date="2025-08" db="UniProtKB">
        <authorList>
            <consortium name="RefSeq"/>
        </authorList>
    </citation>
    <scope>IDENTIFICATION</scope>
    <source>
        <tissue evidence="16">Blood</tissue>
    </source>
</reference>
<evidence type="ECO:0000256" key="4">
    <source>
        <dbReference type="ARBA" id="ARBA00022553"/>
    </source>
</evidence>
<organism evidence="15 16">
    <name type="scientific">Ictalurus punctatus</name>
    <name type="common">Channel catfish</name>
    <name type="synonym">Silurus punctatus</name>
    <dbReference type="NCBI Taxonomy" id="7998"/>
    <lineage>
        <taxon>Eukaryota</taxon>
        <taxon>Metazoa</taxon>
        <taxon>Chordata</taxon>
        <taxon>Craniata</taxon>
        <taxon>Vertebrata</taxon>
        <taxon>Euteleostomi</taxon>
        <taxon>Actinopterygii</taxon>
        <taxon>Neopterygii</taxon>
        <taxon>Teleostei</taxon>
        <taxon>Ostariophysi</taxon>
        <taxon>Siluriformes</taxon>
        <taxon>Ictaluridae</taxon>
        <taxon>Ictalurus</taxon>
    </lineage>
</organism>
<dbReference type="Pfam" id="PF23466">
    <property type="entry name" value="WWE_4"/>
    <property type="match status" value="1"/>
</dbReference>
<evidence type="ECO:0000256" key="6">
    <source>
        <dbReference type="ARBA" id="ARBA00022737"/>
    </source>
</evidence>
<accession>A0A2D0QSI7</accession>
<evidence type="ECO:0000259" key="13">
    <source>
        <dbReference type="PROSITE" id="PS50918"/>
    </source>
</evidence>
<dbReference type="GO" id="GO:1990404">
    <property type="term" value="F:NAD+-protein mono-ADP-ribosyltransferase activity"/>
    <property type="evidence" value="ECO:0007669"/>
    <property type="project" value="TreeGrafter"/>
</dbReference>
<keyword evidence="5 11" id="KW-0479">Metal-binding</keyword>
<evidence type="ECO:0000256" key="10">
    <source>
        <dbReference type="ARBA" id="ARBA00024347"/>
    </source>
</evidence>
<dbReference type="Gene3D" id="3.30.1370.210">
    <property type="match status" value="1"/>
</dbReference>
<protein>
    <submittedName>
        <fullName evidence="16">Protein mono-ADP-ribosyltransferase PARP12 isoform X1</fullName>
    </submittedName>
</protein>
<dbReference type="SUPFAM" id="SSF117839">
    <property type="entry name" value="WWE domain"/>
    <property type="match status" value="1"/>
</dbReference>
<feature type="domain" description="C3H1-type" evidence="12">
    <location>
        <begin position="307"/>
        <end position="335"/>
    </location>
</feature>
<evidence type="ECO:0000313" key="16">
    <source>
        <dbReference type="RefSeq" id="XP_017321377.1"/>
    </source>
</evidence>
<evidence type="ECO:0000256" key="8">
    <source>
        <dbReference type="ARBA" id="ARBA00022833"/>
    </source>
</evidence>
<dbReference type="PROSITE" id="PS51059">
    <property type="entry name" value="PARP_CATALYTIC"/>
    <property type="match status" value="1"/>
</dbReference>
<dbReference type="OrthoDB" id="6133115at2759"/>
<comment type="subcellular location">
    <subcellularLocation>
        <location evidence="2">Cytoplasm</location>
    </subcellularLocation>
    <subcellularLocation>
        <location evidence="1">Nucleus</location>
    </subcellularLocation>
</comment>
<evidence type="ECO:0000256" key="7">
    <source>
        <dbReference type="ARBA" id="ARBA00022771"/>
    </source>
</evidence>
<dbReference type="RefSeq" id="XP_017321377.1">
    <property type="nucleotide sequence ID" value="XM_017465888.3"/>
</dbReference>
<dbReference type="GeneID" id="108264402"/>
<feature type="zinc finger region" description="C3H1-type" evidence="11">
    <location>
        <begin position="138"/>
        <end position="164"/>
    </location>
</feature>
<dbReference type="InterPro" id="IPR057602">
    <property type="entry name" value="Zfn-CCCH_PARP12"/>
</dbReference>
<dbReference type="SUPFAM" id="SSF56399">
    <property type="entry name" value="ADP-ribosylation"/>
    <property type="match status" value="1"/>
</dbReference>
<reference evidence="15" key="1">
    <citation type="journal article" date="2016" name="Nat. Commun.">
        <title>The channel catfish genome sequence provides insights into the evolution of scale formation in teleosts.</title>
        <authorList>
            <person name="Liu Z."/>
            <person name="Liu S."/>
            <person name="Yao J."/>
            <person name="Bao L."/>
            <person name="Zhang J."/>
            <person name="Li Y."/>
            <person name="Jiang C."/>
            <person name="Sun L."/>
            <person name="Wang R."/>
            <person name="Zhang Y."/>
            <person name="Zhou T."/>
            <person name="Zeng Q."/>
            <person name="Fu Q."/>
            <person name="Gao S."/>
            <person name="Li N."/>
            <person name="Koren S."/>
            <person name="Jiang Y."/>
            <person name="Zimin A."/>
            <person name="Xu P."/>
            <person name="Phillippy A.M."/>
            <person name="Geng X."/>
            <person name="Song L."/>
            <person name="Sun F."/>
            <person name="Li C."/>
            <person name="Wang X."/>
            <person name="Chen A."/>
            <person name="Jin Y."/>
            <person name="Yuan Z."/>
            <person name="Yang Y."/>
            <person name="Tan S."/>
            <person name="Peatman E."/>
            <person name="Lu J."/>
            <person name="Qin Z."/>
            <person name="Dunham R."/>
            <person name="Li Z."/>
            <person name="Sonstegard T."/>
            <person name="Feng J."/>
            <person name="Danzmann R.G."/>
            <person name="Schroeder S."/>
            <person name="Scheffler B."/>
            <person name="Duke M.V."/>
            <person name="Ballard L."/>
            <person name="Kucuktas H."/>
            <person name="Kaltenboeck L."/>
            <person name="Liu H."/>
            <person name="Armbruster J."/>
            <person name="Xie Y."/>
            <person name="Kirby M.L."/>
            <person name="Tian Y."/>
            <person name="Flanagan M.E."/>
            <person name="Mu W."/>
            <person name="Waldbieser G.C."/>
        </authorList>
    </citation>
    <scope>NUCLEOTIDE SEQUENCE [LARGE SCALE GENOMIC DNA]</scope>
    <source>
        <strain evidence="15">SDA103</strain>
    </source>
</reference>
<feature type="zinc finger region" description="C3H1-type" evidence="11">
    <location>
        <begin position="225"/>
        <end position="247"/>
    </location>
</feature>
<keyword evidence="6" id="KW-0677">Repeat</keyword>
<feature type="domain" description="C3H1-type" evidence="12">
    <location>
        <begin position="225"/>
        <end position="247"/>
    </location>
</feature>
<dbReference type="Gene3D" id="3.90.228.10">
    <property type="match status" value="1"/>
</dbReference>
<sequence length="699" mass="80933">MLVIRHRQDDGCLDQFQFHLCANETHLRRSVAIHFPAHLFVPKYAENMFSFTPGQITRLLLEKQGSLEFRELIQRIGKGHVVSDRGLLGIISSNTQFVLAEDGKKGGSGSVCSPETLVIAKTHLRVCPDVPDKCKNCEHLQICKYFVCGTCKFGDKCRMSHDVKSIHNTSLLKKECLQDLKEKELFQLLLQNDSSLLPEVCPHYNKGNGEHGSCKYPTSCTNLHVCQHFLQDNCKFGTACKRAHNFDTNSMKILSHRLGEDEIHGFLKTYKNSFLISCYKGKPAQRVETVKPAPSTKQPNSRAVCEADSDEICLFYIRRGCTFKEKCSRVHHHLPYKWQYLNSGTWKDFSNGEDIERAYCDPNNDRSIGFTQVDFESMTYDRMQVRRLSTATSVNKPPHFILTTNWLWYWKNEKGRWIEYGCGEDAKRKALITSKSLEEVYLKDPNDKLPFRSESHEYILNFKEMYQQNIKHKTIRYIRRRPRFVSAEEVQRKLKSDSCSLSPTNVPDYWDKEALPEFTYKLITLSKGTDEYRKVESIFNATMPSSRISNIQRLQNPSLWKVFQWQKEQMVERNGGGDVYERYLFHGTDPALKDAICEQNFDWRVCGKHGTSYGKGSYFARDAKYSDKYTKSKCGLKMMFVALVLVGEFIKGSSCLARPPQKKHKPGFYDSCVDKETDPSIFVIFEKYQIYPEYIIEYS</sequence>
<dbReference type="Gene3D" id="3.30.720.50">
    <property type="match status" value="1"/>
</dbReference>
<evidence type="ECO:0000256" key="9">
    <source>
        <dbReference type="ARBA" id="ARBA00023242"/>
    </source>
</evidence>
<dbReference type="InterPro" id="IPR012317">
    <property type="entry name" value="Poly(ADP-ribose)pol_cat_dom"/>
</dbReference>
<keyword evidence="9" id="KW-0539">Nucleus</keyword>
<dbReference type="Proteomes" id="UP000221080">
    <property type="component" value="Chromosome 4"/>
</dbReference>
<keyword evidence="3" id="KW-0963">Cytoplasm</keyword>
<dbReference type="Pfam" id="PF02825">
    <property type="entry name" value="WWE"/>
    <property type="match status" value="1"/>
</dbReference>
<evidence type="ECO:0000256" key="5">
    <source>
        <dbReference type="ARBA" id="ARBA00022723"/>
    </source>
</evidence>
<gene>
    <name evidence="16" type="primary">LOC108264402</name>
</gene>
<dbReference type="PANTHER" id="PTHR45740:SF6">
    <property type="entry name" value="PROTEIN MONO-ADP-RIBOSYLTRANSFERASE PARP12"/>
    <property type="match status" value="1"/>
</dbReference>
<dbReference type="GO" id="GO:0003950">
    <property type="term" value="F:NAD+ poly-ADP-ribosyltransferase activity"/>
    <property type="evidence" value="ECO:0007669"/>
    <property type="project" value="InterPro"/>
</dbReference>
<dbReference type="PROSITE" id="PS50918">
    <property type="entry name" value="WWE"/>
    <property type="match status" value="1"/>
</dbReference>
<dbReference type="PROSITE" id="PS50103">
    <property type="entry name" value="ZF_C3H1"/>
    <property type="match status" value="3"/>
</dbReference>
<dbReference type="AlphaFoldDB" id="A0A2D0QSI7"/>
<dbReference type="PANTHER" id="PTHR45740">
    <property type="entry name" value="POLY [ADP-RIBOSE] POLYMERASE"/>
    <property type="match status" value="1"/>
</dbReference>
<dbReference type="GO" id="GO:0005634">
    <property type="term" value="C:nucleus"/>
    <property type="evidence" value="ECO:0007669"/>
    <property type="project" value="UniProtKB-SubCell"/>
</dbReference>
<dbReference type="InterPro" id="IPR037197">
    <property type="entry name" value="WWE_dom_sf"/>
</dbReference>
<evidence type="ECO:0000256" key="2">
    <source>
        <dbReference type="ARBA" id="ARBA00004496"/>
    </source>
</evidence>
<dbReference type="InterPro" id="IPR000571">
    <property type="entry name" value="Znf_CCCH"/>
</dbReference>
<evidence type="ECO:0000256" key="1">
    <source>
        <dbReference type="ARBA" id="ARBA00004123"/>
    </source>
</evidence>
<feature type="zinc finger region" description="C3H1-type" evidence="11">
    <location>
        <begin position="307"/>
        <end position="335"/>
    </location>
</feature>
<dbReference type="Pfam" id="PF00644">
    <property type="entry name" value="PARP"/>
    <property type="match status" value="1"/>
</dbReference>
<dbReference type="GO" id="GO:0008270">
    <property type="term" value="F:zinc ion binding"/>
    <property type="evidence" value="ECO:0007669"/>
    <property type="project" value="UniProtKB-KW"/>
</dbReference>
<dbReference type="Pfam" id="PF24356">
    <property type="entry name" value="WHD_PARP12"/>
    <property type="match status" value="1"/>
</dbReference>
<keyword evidence="4" id="KW-0597">Phosphoprotein</keyword>
<evidence type="ECO:0000259" key="12">
    <source>
        <dbReference type="PROSITE" id="PS50103"/>
    </source>
</evidence>
<feature type="domain" description="C3H1-type" evidence="12">
    <location>
        <begin position="138"/>
        <end position="164"/>
    </location>
</feature>
<dbReference type="Pfam" id="PF25261">
    <property type="entry name" value="zf-CCCH_PARP12"/>
    <property type="match status" value="1"/>
</dbReference>
<evidence type="ECO:0000256" key="11">
    <source>
        <dbReference type="PROSITE-ProRule" id="PRU00723"/>
    </source>
</evidence>
<feature type="domain" description="PARP catalytic" evidence="14">
    <location>
        <begin position="506"/>
        <end position="699"/>
    </location>
</feature>
<keyword evidence="8 11" id="KW-0862">Zinc</keyword>
<evidence type="ECO:0000259" key="14">
    <source>
        <dbReference type="PROSITE" id="PS51059"/>
    </source>
</evidence>
<feature type="domain" description="WWE" evidence="13">
    <location>
        <begin position="393"/>
        <end position="480"/>
    </location>
</feature>
<evidence type="ECO:0000313" key="15">
    <source>
        <dbReference type="Proteomes" id="UP000221080"/>
    </source>
</evidence>
<dbReference type="InterPro" id="IPR056226">
    <property type="entry name" value="WH_PARP12"/>
</dbReference>
<keyword evidence="7 11" id="KW-0863">Zinc-finger</keyword>
<dbReference type="SMART" id="SM00356">
    <property type="entry name" value="ZnF_C3H1"/>
    <property type="match status" value="3"/>
</dbReference>
<name>A0A2D0QSI7_ICTPU</name>
<dbReference type="KEGG" id="ipu:108264402"/>
<comment type="similarity">
    <text evidence="10">Belongs to the ARTD/PARP family.</text>
</comment>